<reference evidence="3 4" key="1">
    <citation type="submission" date="2017-06" db="EMBL/GenBank/DDBJ databases">
        <title>Description of Rhodopirellula bahusiensis sp. nov.</title>
        <authorList>
            <person name="Kizina J."/>
            <person name="Harder J."/>
        </authorList>
    </citation>
    <scope>NUCLEOTIDE SEQUENCE [LARGE SCALE GENOMIC DNA]</scope>
    <source>
        <strain evidence="3 4">SWK21</strain>
    </source>
</reference>
<evidence type="ECO:0000256" key="1">
    <source>
        <dbReference type="SAM" id="MobiDB-lite"/>
    </source>
</evidence>
<accession>A0A2G1W4A7</accession>
<dbReference type="EMBL" id="NIZW01000015">
    <property type="protein sequence ID" value="PHQ33680.1"/>
    <property type="molecule type" value="Genomic_DNA"/>
</dbReference>
<keyword evidence="2" id="KW-0812">Transmembrane</keyword>
<keyword evidence="2" id="KW-1133">Transmembrane helix</keyword>
<gene>
    <name evidence="3" type="ORF">CEE69_19070</name>
</gene>
<feature type="compositionally biased region" description="Polar residues" evidence="1">
    <location>
        <begin position="928"/>
        <end position="937"/>
    </location>
</feature>
<evidence type="ECO:0000313" key="4">
    <source>
        <dbReference type="Proteomes" id="UP000225740"/>
    </source>
</evidence>
<comment type="caution">
    <text evidence="3">The sequence shown here is derived from an EMBL/GenBank/DDBJ whole genome shotgun (WGS) entry which is preliminary data.</text>
</comment>
<feature type="region of interest" description="Disordered" evidence="1">
    <location>
        <begin position="1"/>
        <end position="27"/>
    </location>
</feature>
<feature type="transmembrane region" description="Helical" evidence="2">
    <location>
        <begin position="35"/>
        <end position="55"/>
    </location>
</feature>
<keyword evidence="2" id="KW-0472">Membrane</keyword>
<feature type="region of interest" description="Disordered" evidence="1">
    <location>
        <begin position="905"/>
        <end position="937"/>
    </location>
</feature>
<evidence type="ECO:0000256" key="2">
    <source>
        <dbReference type="SAM" id="Phobius"/>
    </source>
</evidence>
<dbReference type="AlphaFoldDB" id="A0A2G1W4A7"/>
<organism evidence="3 4">
    <name type="scientific">Rhodopirellula bahusiensis</name>
    <dbReference type="NCBI Taxonomy" id="2014065"/>
    <lineage>
        <taxon>Bacteria</taxon>
        <taxon>Pseudomonadati</taxon>
        <taxon>Planctomycetota</taxon>
        <taxon>Planctomycetia</taxon>
        <taxon>Pirellulales</taxon>
        <taxon>Pirellulaceae</taxon>
        <taxon>Rhodopirellula</taxon>
    </lineage>
</organism>
<dbReference type="Proteomes" id="UP000225740">
    <property type="component" value="Unassembled WGS sequence"/>
</dbReference>
<sequence length="937" mass="107126">MEDQNSMTEDSMRETMVHEDGTNGSKTRGSSYWRILKMATVIVLLLAAWSVAWGWKVYRSSNATLEQARISSAAMVEQARVEAEKLRYRERNPLSAEDIRSDRFQSCLDRISVDVTSQKIRLRDVVKARTKTDPHLEDALLNVFDEPLAGSEKPIYRDDLYEEFMIDVDVLIDRFKKRHEQVSGIDSLAEKVRDCFWHNLMNKHPPVESLNALIGQEELGDPLIGLALTLCDPDGGAKTQLNRVRDASNQIAEAEERFDPLLTAWVSTMSLGIQAQHYDADQFDTSIRRYMSAWPIAWCQFSQRADSVGRDHACLLRMLGELERLNASATMDFFDELTSSKVDGVPDFVLHAVAHEIISKVAWDYRGNQFVSKTNESDFDVYLELAAIANTHAVEAYVQRPELAKLATEALSMQKQLSKTPLSTHHWFRLALSGHLDYDPAFGAYSISLMPRWGGSESLQKKMTMKCLEADSPDGAVEMCNTKFVRPYLERKSKDESAIETPFNLAWARKLISAWKKYHSVDRTYQLRTAVPSWALQILWEAGDFENVILMMDTLGERVNEVDWVGHNMDSNEVRFVSELAKGESRNLWMTLHRQVVFNSETLDAEQLPKLRKNLDTIEESWLGTPNAIEACCPDGTEEDFANARASVERLLKNRREQLQLLERFHRGEQIHFTFNELDATMRTSGPFERADWRTIPQCEDDALRLTEHFDSGSGPFDESNEAAAIEEPEWDGDAIGGIQVRVDRMNRFFYLHNNTRYPLPARYEVTVTASKDEYSPYGMGILCGPDWNFGLRSKLNGMVFRFAPGSRYFYVNDTPDDSRFKTNYREWSGLKESDHTMRMRLDVGRRGYHVYADDELLHSSRQSLRTGGIFQVGRSSNRAYDIDAGKECIYNLYDFKVQKLTQGPFEASQTDDVEGQSSESEEGRTNEAMSDSENFI</sequence>
<evidence type="ECO:0000313" key="3">
    <source>
        <dbReference type="EMBL" id="PHQ33680.1"/>
    </source>
</evidence>
<protein>
    <submittedName>
        <fullName evidence="3">Uncharacterized protein</fullName>
    </submittedName>
</protein>
<proteinExistence type="predicted"/>
<keyword evidence="4" id="KW-1185">Reference proteome</keyword>
<feature type="compositionally biased region" description="Basic and acidic residues" evidence="1">
    <location>
        <begin position="10"/>
        <end position="21"/>
    </location>
</feature>
<name>A0A2G1W4A7_9BACT</name>